<keyword evidence="2" id="KW-0812">Transmembrane</keyword>
<sequence>MLIQSVLFFILGIAATTLVLILLSPAIWRRALYIARKQIAAEVPLSLTEIEADRDFLRAKQAVELVKRDEKFELLAEKYANEKRKLDHAKEELYRLSHGENGANLSPCQPDAKTKERDGEQQSAASTHNRDEELQNLKNRIGTLEDELSEAQNKLETHKVTKDDIEKFREYIMDVAAQFTAKIANSEGASSPIPDLVKKARGKKSLAARIKGNLKEKTTRSGGASRRKKSATPKAAKEPKQS</sequence>
<keyword evidence="2" id="KW-1133">Transmembrane helix</keyword>
<organism evidence="3 4">
    <name type="scientific">Bartonella choladocola</name>
    <dbReference type="NCBI Taxonomy" id="2750995"/>
    <lineage>
        <taxon>Bacteria</taxon>
        <taxon>Pseudomonadati</taxon>
        <taxon>Pseudomonadota</taxon>
        <taxon>Alphaproteobacteria</taxon>
        <taxon>Hyphomicrobiales</taxon>
        <taxon>Bartonellaceae</taxon>
        <taxon>Bartonella</taxon>
    </lineage>
</organism>
<evidence type="ECO:0000256" key="2">
    <source>
        <dbReference type="SAM" id="Phobius"/>
    </source>
</evidence>
<feature type="region of interest" description="Disordered" evidence="1">
    <location>
        <begin position="185"/>
        <end position="242"/>
    </location>
</feature>
<keyword evidence="4" id="KW-1185">Reference proteome</keyword>
<feature type="region of interest" description="Disordered" evidence="1">
    <location>
        <begin position="99"/>
        <end position="133"/>
    </location>
</feature>
<dbReference type="OrthoDB" id="7826912at2"/>
<name>A0A1U9MIQ1_9HYPH</name>
<evidence type="ECO:0000256" key="1">
    <source>
        <dbReference type="SAM" id="MobiDB-lite"/>
    </source>
</evidence>
<reference evidence="3 4" key="1">
    <citation type="submission" date="2016-11" db="EMBL/GenBank/DDBJ databases">
        <title>Comparative genomics of Bartonella apis.</title>
        <authorList>
            <person name="Engel P."/>
        </authorList>
    </citation>
    <scope>NUCLEOTIDE SEQUENCE [LARGE SCALE GENOMIC DNA]</scope>
    <source>
        <strain evidence="3 4">BBC0122</strain>
    </source>
</reference>
<dbReference type="AlphaFoldDB" id="A0A1U9MIQ1"/>
<gene>
    <name evidence="3" type="ORF">BBC0122_016830</name>
</gene>
<protein>
    <submittedName>
        <fullName evidence="3">Aphid transmission protein</fullName>
    </submittedName>
</protein>
<dbReference type="RefSeq" id="WP_077993071.1">
    <property type="nucleotide sequence ID" value="NZ_CP015625.1"/>
</dbReference>
<keyword evidence="2" id="KW-0472">Membrane</keyword>
<dbReference type="Proteomes" id="UP000189632">
    <property type="component" value="Chromosome"/>
</dbReference>
<dbReference type="EMBL" id="CP015625">
    <property type="protein sequence ID" value="AQT47785.1"/>
    <property type="molecule type" value="Genomic_DNA"/>
</dbReference>
<evidence type="ECO:0000313" key="4">
    <source>
        <dbReference type="Proteomes" id="UP000189632"/>
    </source>
</evidence>
<accession>A0A1U9MIQ1</accession>
<proteinExistence type="predicted"/>
<dbReference type="KEGG" id="bapi:BBC0122_016830"/>
<feature type="transmembrane region" description="Helical" evidence="2">
    <location>
        <begin position="6"/>
        <end position="28"/>
    </location>
</feature>
<evidence type="ECO:0000313" key="3">
    <source>
        <dbReference type="EMBL" id="AQT47785.1"/>
    </source>
</evidence>